<evidence type="ECO:0000313" key="2">
    <source>
        <dbReference type="Proteomes" id="UP001140091"/>
    </source>
</evidence>
<feature type="non-terminal residue" evidence="1">
    <location>
        <position position="145"/>
    </location>
</feature>
<dbReference type="OrthoDB" id="2963168at2759"/>
<dbReference type="EMBL" id="JANBPK010000671">
    <property type="protein sequence ID" value="KAJ2935247.1"/>
    <property type="molecule type" value="Genomic_DNA"/>
</dbReference>
<reference evidence="1" key="1">
    <citation type="submission" date="2022-06" db="EMBL/GenBank/DDBJ databases">
        <title>Genome Sequence of Candolleomyces eurysporus.</title>
        <authorList>
            <person name="Buettner E."/>
        </authorList>
    </citation>
    <scope>NUCLEOTIDE SEQUENCE</scope>
    <source>
        <strain evidence="1">VTCC 930004</strain>
    </source>
</reference>
<gene>
    <name evidence="1" type="ORF">H1R20_g1847</name>
</gene>
<name>A0A9W8JIT9_9AGAR</name>
<organism evidence="1 2">
    <name type="scientific">Candolleomyces eurysporus</name>
    <dbReference type="NCBI Taxonomy" id="2828524"/>
    <lineage>
        <taxon>Eukaryota</taxon>
        <taxon>Fungi</taxon>
        <taxon>Dikarya</taxon>
        <taxon>Basidiomycota</taxon>
        <taxon>Agaricomycotina</taxon>
        <taxon>Agaricomycetes</taxon>
        <taxon>Agaricomycetidae</taxon>
        <taxon>Agaricales</taxon>
        <taxon>Agaricineae</taxon>
        <taxon>Psathyrellaceae</taxon>
        <taxon>Candolleomyces</taxon>
    </lineage>
</organism>
<keyword evidence="2" id="KW-1185">Reference proteome</keyword>
<comment type="caution">
    <text evidence="1">The sequence shown here is derived from an EMBL/GenBank/DDBJ whole genome shotgun (WGS) entry which is preliminary data.</text>
</comment>
<protein>
    <submittedName>
        <fullName evidence="1">Uncharacterized protein</fullName>
    </submittedName>
</protein>
<proteinExistence type="predicted"/>
<sequence length="145" mass="16007">MLLTHHPVRLDPASFAYFTHYFSECDKLDYSAVKDDTNMLHLTCFNIDNPTVGLINGQLSISSSLLQRGVLDPVVDQTGLQVLLLVGGFAGSEHLGQRVKQQFSKGTRFIARPPDSDTAKLRGAAQYRLAKRGFGFDSYLSEVVS</sequence>
<dbReference type="Proteomes" id="UP001140091">
    <property type="component" value="Unassembled WGS sequence"/>
</dbReference>
<dbReference type="AlphaFoldDB" id="A0A9W8JIT9"/>
<accession>A0A9W8JIT9</accession>
<evidence type="ECO:0000313" key="1">
    <source>
        <dbReference type="EMBL" id="KAJ2935247.1"/>
    </source>
</evidence>